<evidence type="ECO:0000259" key="3">
    <source>
        <dbReference type="SMART" id="SM00854"/>
    </source>
</evidence>
<evidence type="ECO:0000256" key="2">
    <source>
        <dbReference type="SAM" id="MobiDB-lite"/>
    </source>
</evidence>
<feature type="region of interest" description="Disordered" evidence="2">
    <location>
        <begin position="31"/>
        <end position="105"/>
    </location>
</feature>
<name>A0A949JU51_9FIRM</name>
<dbReference type="PANTHER" id="PTHR33393">
    <property type="entry name" value="POLYGLUTAMINE SYNTHESIS ACCESSORY PROTEIN RV0574C-RELATED"/>
    <property type="match status" value="1"/>
</dbReference>
<comment type="caution">
    <text evidence="4">The sequence shown here is derived from an EMBL/GenBank/DDBJ whole genome shotgun (WGS) entry which is preliminary data.</text>
</comment>
<proteinExistence type="inferred from homology"/>
<sequence length="418" mass="45971">MKIVKSIANILIGICLLLAVVIVLKTDAGQPDDAAGLSEDRNHAAQKDADQENTERENAGLDNRKQNEAQKEEPSDRDSAERAETGDGHIKDPQEQPDQTTEDSGKDAKELLLAFGGDVLLSDGLNAVYDKGGIASVYDSRVLEKMQAADILMINQEFPFSTKGTAMEDKQYTFRANPRYVQIFKDMGVDIVTLANNHTLDFGPEALLDTLSTLEDAGLPYVGAGENLERAARVIRIEKGGRKIGFLGASRVIPVTGWYAGKERPGLFATYDPAQMLEKIAEAKETCDYVVAYVHWGVEYADTPEEYQRQMAQKYIDAGADLVVGSHPHVLQGIEYYKGKPILYSLGNFLFGQWAGETVMAEITIKEDGAAGLKLVPLTMKNNQTFLMEEPKRLFEELQRISFGVSISENGIVTPNAE</sequence>
<dbReference type="Pfam" id="PF09587">
    <property type="entry name" value="PGA_cap"/>
    <property type="match status" value="1"/>
</dbReference>
<comment type="similarity">
    <text evidence="1">Belongs to the CapA family.</text>
</comment>
<dbReference type="Gene3D" id="3.60.21.10">
    <property type="match status" value="1"/>
</dbReference>
<dbReference type="SUPFAM" id="SSF56300">
    <property type="entry name" value="Metallo-dependent phosphatases"/>
    <property type="match status" value="1"/>
</dbReference>
<feature type="domain" description="Capsule synthesis protein CapA" evidence="3">
    <location>
        <begin position="112"/>
        <end position="353"/>
    </location>
</feature>
<dbReference type="InterPro" id="IPR052169">
    <property type="entry name" value="CW_Biosynth-Accessory"/>
</dbReference>
<dbReference type="PANTHER" id="PTHR33393:SF13">
    <property type="entry name" value="PGA BIOSYNTHESIS PROTEIN CAPA"/>
    <property type="match status" value="1"/>
</dbReference>
<dbReference type="SMART" id="SM00854">
    <property type="entry name" value="PGA_cap"/>
    <property type="match status" value="1"/>
</dbReference>
<dbReference type="InterPro" id="IPR029052">
    <property type="entry name" value="Metallo-depent_PP-like"/>
</dbReference>
<evidence type="ECO:0000313" key="5">
    <source>
        <dbReference type="Proteomes" id="UP000712157"/>
    </source>
</evidence>
<dbReference type="CDD" id="cd07381">
    <property type="entry name" value="MPP_CapA"/>
    <property type="match status" value="1"/>
</dbReference>
<gene>
    <name evidence="4" type="ORF">KTH89_01325</name>
</gene>
<protein>
    <submittedName>
        <fullName evidence="4">CapA family protein</fullName>
    </submittedName>
</protein>
<organism evidence="4 5">
    <name type="scientific">Diplocloster agilis</name>
    <dbReference type="NCBI Taxonomy" id="2850323"/>
    <lineage>
        <taxon>Bacteria</taxon>
        <taxon>Bacillati</taxon>
        <taxon>Bacillota</taxon>
        <taxon>Clostridia</taxon>
        <taxon>Lachnospirales</taxon>
        <taxon>Lachnospiraceae</taxon>
        <taxon>Diplocloster</taxon>
    </lineage>
</organism>
<evidence type="ECO:0000256" key="1">
    <source>
        <dbReference type="ARBA" id="ARBA00005662"/>
    </source>
</evidence>
<dbReference type="EMBL" id="JAHQCW010000001">
    <property type="protein sequence ID" value="MBU9735158.1"/>
    <property type="molecule type" value="Genomic_DNA"/>
</dbReference>
<reference evidence="4" key="1">
    <citation type="submission" date="2021-06" db="EMBL/GenBank/DDBJ databases">
        <title>Description of novel taxa of the family Lachnospiraceae.</title>
        <authorList>
            <person name="Chaplin A.V."/>
            <person name="Sokolova S.R."/>
            <person name="Pikina A.P."/>
            <person name="Korzhanova M."/>
            <person name="Belova V."/>
            <person name="Korostin D."/>
            <person name="Efimov B.A."/>
        </authorList>
    </citation>
    <scope>NUCLEOTIDE SEQUENCE</scope>
    <source>
        <strain evidence="4">ASD5720</strain>
    </source>
</reference>
<dbReference type="RefSeq" id="WP_238720328.1">
    <property type="nucleotide sequence ID" value="NZ_JAHQCW010000001.1"/>
</dbReference>
<dbReference type="InterPro" id="IPR019079">
    <property type="entry name" value="Capsule_synth_CapA"/>
</dbReference>
<dbReference type="Proteomes" id="UP000712157">
    <property type="component" value="Unassembled WGS sequence"/>
</dbReference>
<keyword evidence="5" id="KW-1185">Reference proteome</keyword>
<evidence type="ECO:0000313" key="4">
    <source>
        <dbReference type="EMBL" id="MBU9735158.1"/>
    </source>
</evidence>
<accession>A0A949JU51</accession>
<feature type="compositionally biased region" description="Basic and acidic residues" evidence="2">
    <location>
        <begin position="38"/>
        <end position="94"/>
    </location>
</feature>
<dbReference type="AlphaFoldDB" id="A0A949JU51"/>